<reference evidence="2" key="1">
    <citation type="journal article" date="2023" name="Nat. Plants">
        <title>Single-cell RNA sequencing provides a high-resolution roadmap for understanding the multicellular compartmentation of specialized metabolism.</title>
        <authorList>
            <person name="Sun S."/>
            <person name="Shen X."/>
            <person name="Li Y."/>
            <person name="Li Y."/>
            <person name="Wang S."/>
            <person name="Li R."/>
            <person name="Zhang H."/>
            <person name="Shen G."/>
            <person name="Guo B."/>
            <person name="Wei J."/>
            <person name="Xu J."/>
            <person name="St-Pierre B."/>
            <person name="Chen S."/>
            <person name="Sun C."/>
        </authorList>
    </citation>
    <scope>NUCLEOTIDE SEQUENCE [LARGE SCALE GENOMIC DNA]</scope>
</reference>
<name>A0ACC0BG23_CATRO</name>
<dbReference type="Proteomes" id="UP001060085">
    <property type="component" value="Linkage Group LG03"/>
</dbReference>
<proteinExistence type="predicted"/>
<dbReference type="EMBL" id="CM044703">
    <property type="protein sequence ID" value="KAI5671568.1"/>
    <property type="molecule type" value="Genomic_DNA"/>
</dbReference>
<comment type="caution">
    <text evidence="1">The sequence shown here is derived from an EMBL/GenBank/DDBJ whole genome shotgun (WGS) entry which is preliminary data.</text>
</comment>
<keyword evidence="2" id="KW-1185">Reference proteome</keyword>
<organism evidence="1 2">
    <name type="scientific">Catharanthus roseus</name>
    <name type="common">Madagascar periwinkle</name>
    <name type="synonym">Vinca rosea</name>
    <dbReference type="NCBI Taxonomy" id="4058"/>
    <lineage>
        <taxon>Eukaryota</taxon>
        <taxon>Viridiplantae</taxon>
        <taxon>Streptophyta</taxon>
        <taxon>Embryophyta</taxon>
        <taxon>Tracheophyta</taxon>
        <taxon>Spermatophyta</taxon>
        <taxon>Magnoliopsida</taxon>
        <taxon>eudicotyledons</taxon>
        <taxon>Gunneridae</taxon>
        <taxon>Pentapetalae</taxon>
        <taxon>asterids</taxon>
        <taxon>lamiids</taxon>
        <taxon>Gentianales</taxon>
        <taxon>Apocynaceae</taxon>
        <taxon>Rauvolfioideae</taxon>
        <taxon>Vinceae</taxon>
        <taxon>Catharanthinae</taxon>
        <taxon>Catharanthus</taxon>
    </lineage>
</organism>
<evidence type="ECO:0000313" key="2">
    <source>
        <dbReference type="Proteomes" id="UP001060085"/>
    </source>
</evidence>
<protein>
    <submittedName>
        <fullName evidence="1">Uncharacterized protein</fullName>
    </submittedName>
</protein>
<evidence type="ECO:0000313" key="1">
    <source>
        <dbReference type="EMBL" id="KAI5671568.1"/>
    </source>
</evidence>
<gene>
    <name evidence="1" type="ORF">M9H77_11932</name>
</gene>
<sequence>MAATATSGTQVAIPKIHSSVFHKISKSSILNFASETNGESWTKLKSLSYVSSTWPLNQKFNPCPLKFHRTVTKAMSEASNPEPLPGLPIDLRGKRAFIAGVADDNGYGWAIAKSLAAAGAEILVGTWVPALNIFETSLRRGKFDESRVLPDGSLVEITKVYPLDAVFDCPEDVPEDVKSNKRYAGSSNWTVKEVAESVRQDFGTIDILVHSLANGPEVSKPLLETSRNGYLAAISASSYSFVSLLKHFLPIMNTGGATISLTYIASERIIPGYGGGMSSAKAALESDTRVLAFEAGRKNRVRVNTISAGPLRSRAAKAIGFIDMMIDYSLENAPLQKELSAEEVGSAAAFLASPLASAITGTVLYVDNGLNAMGVGVDSPVFRDLDIPKDNKS</sequence>
<accession>A0ACC0BG23</accession>